<name>A0ABM3H3I8_9MYRT</name>
<keyword evidence="6" id="KW-0472">Membrane</keyword>
<feature type="domain" description="Trichome birefringence-like N-terminal" evidence="9">
    <location>
        <begin position="41"/>
        <end position="93"/>
    </location>
</feature>
<dbReference type="PANTHER" id="PTHR32285:SF30">
    <property type="entry name" value="PROTEIN TRICHOME BIREFRINGENCE-LIKE 42"/>
    <property type="match status" value="1"/>
</dbReference>
<keyword evidence="5" id="KW-1133">Transmembrane helix</keyword>
<proteinExistence type="inferred from homology"/>
<feature type="chain" id="PRO_5045310353" evidence="7">
    <location>
        <begin position="30"/>
        <end position="498"/>
    </location>
</feature>
<protein>
    <submittedName>
        <fullName evidence="11">Protein trichome birefringence-like 42</fullName>
    </submittedName>
</protein>
<dbReference type="InterPro" id="IPR025846">
    <property type="entry name" value="TBL_N"/>
</dbReference>
<keyword evidence="7" id="KW-0732">Signal</keyword>
<accession>A0ABM3H3I8</accession>
<evidence type="ECO:0000256" key="1">
    <source>
        <dbReference type="ARBA" id="ARBA00004167"/>
    </source>
</evidence>
<evidence type="ECO:0000256" key="6">
    <source>
        <dbReference type="ARBA" id="ARBA00023136"/>
    </source>
</evidence>
<evidence type="ECO:0000256" key="3">
    <source>
        <dbReference type="ARBA" id="ARBA00022692"/>
    </source>
</evidence>
<keyword evidence="4" id="KW-0735">Signal-anchor</keyword>
<dbReference type="Pfam" id="PF13839">
    <property type="entry name" value="PC-Esterase"/>
    <property type="match status" value="1"/>
</dbReference>
<feature type="signal peptide" evidence="7">
    <location>
        <begin position="1"/>
        <end position="29"/>
    </location>
</feature>
<feature type="domain" description="Trichome birefringence-like C-terminal" evidence="8">
    <location>
        <begin position="94"/>
        <end position="359"/>
    </location>
</feature>
<dbReference type="InterPro" id="IPR026057">
    <property type="entry name" value="TBL_C"/>
</dbReference>
<dbReference type="PANTHER" id="PTHR32285">
    <property type="entry name" value="PROTEIN TRICHOME BIREFRINGENCE-LIKE 9-RELATED"/>
    <property type="match status" value="1"/>
</dbReference>
<organism evidence="10 11">
    <name type="scientific">Rhodamnia argentea</name>
    <dbReference type="NCBI Taxonomy" id="178133"/>
    <lineage>
        <taxon>Eukaryota</taxon>
        <taxon>Viridiplantae</taxon>
        <taxon>Streptophyta</taxon>
        <taxon>Embryophyta</taxon>
        <taxon>Tracheophyta</taxon>
        <taxon>Spermatophyta</taxon>
        <taxon>Magnoliopsida</taxon>
        <taxon>eudicotyledons</taxon>
        <taxon>Gunneridae</taxon>
        <taxon>Pentapetalae</taxon>
        <taxon>rosids</taxon>
        <taxon>malvids</taxon>
        <taxon>Myrtales</taxon>
        <taxon>Myrtaceae</taxon>
        <taxon>Myrtoideae</taxon>
        <taxon>Myrteae</taxon>
        <taxon>Australasian group</taxon>
        <taxon>Rhodamnia</taxon>
    </lineage>
</organism>
<evidence type="ECO:0000256" key="7">
    <source>
        <dbReference type="SAM" id="SignalP"/>
    </source>
</evidence>
<sequence length="498" mass="56673">MASGFGSWHCLVAFFFVLGIGSLSCRAAAASGPYNVSQLRNCNLYEGSWVYDDSYPLYDASNCPFISEGFDCQKNGRPDKDYLKYRWKPTGCDLPRFDGRDFLERQRGKKIMFVGDSLSNNMWQSLACMLHSAVPGSKYFLTEEGKLSNFSIPEYGISVMWLKNGFLVASVAEKIGKVLKLDTINQGNEWKGNDMLIFNTFHWWLHEGESRTWDYFRVGNKTVKDMDHMEAYGIALTTWAKWVDANIDPMKTQVFFQGAAAAHYFGKDWNEPGVRTCQGQTEPVKGSVYPGPTLPGDGIVEKVLSMMEKPAKLLDLTLLTQLRKDGHPSIFAGQGKAFDDCSHWCLAGVPDTWNELLNAVLLQMYSLVIFSFLQSYIRDTHGDFPLLDFPETLSKLKGRAWLPLLSRAWLPVLIQAQLPVLSQRRLRLQVLNQWRGHRLPFPVLQCQRRGLLHLPVPALQLQRQGLQHPVMNRMQLHNPIMDPNQPGMLCYQHTSDMF</sequence>
<evidence type="ECO:0000256" key="2">
    <source>
        <dbReference type="ARBA" id="ARBA00007727"/>
    </source>
</evidence>
<evidence type="ECO:0000256" key="5">
    <source>
        <dbReference type="ARBA" id="ARBA00022989"/>
    </source>
</evidence>
<dbReference type="RefSeq" id="XP_048131177.1">
    <property type="nucleotide sequence ID" value="XM_048275220.1"/>
</dbReference>
<dbReference type="Proteomes" id="UP000827889">
    <property type="component" value="Chromosome 2"/>
</dbReference>
<keyword evidence="3" id="KW-0812">Transmembrane</keyword>
<evidence type="ECO:0000256" key="4">
    <source>
        <dbReference type="ARBA" id="ARBA00022968"/>
    </source>
</evidence>
<dbReference type="InterPro" id="IPR029962">
    <property type="entry name" value="TBL"/>
</dbReference>
<reference evidence="10" key="1">
    <citation type="submission" date="2025-05" db="UniProtKB">
        <authorList>
            <consortium name="RefSeq"/>
        </authorList>
    </citation>
    <scope>NUCLEOTIDE SEQUENCE [LARGE SCALE GENOMIC DNA]</scope>
</reference>
<comment type="subcellular location">
    <subcellularLocation>
        <location evidence="1">Membrane</location>
        <topology evidence="1">Single-pass membrane protein</topology>
    </subcellularLocation>
</comment>
<evidence type="ECO:0000259" key="9">
    <source>
        <dbReference type="Pfam" id="PF14416"/>
    </source>
</evidence>
<dbReference type="GeneID" id="115730142"/>
<evidence type="ECO:0000313" key="10">
    <source>
        <dbReference type="Proteomes" id="UP000827889"/>
    </source>
</evidence>
<keyword evidence="10" id="KW-1185">Reference proteome</keyword>
<evidence type="ECO:0000313" key="11">
    <source>
        <dbReference type="RefSeq" id="XP_048131177.1"/>
    </source>
</evidence>
<evidence type="ECO:0000259" key="8">
    <source>
        <dbReference type="Pfam" id="PF13839"/>
    </source>
</evidence>
<reference evidence="11" key="2">
    <citation type="submission" date="2025-08" db="UniProtKB">
        <authorList>
            <consortium name="RefSeq"/>
        </authorList>
    </citation>
    <scope>IDENTIFICATION</scope>
    <source>
        <tissue evidence="11">Leaf</tissue>
    </source>
</reference>
<gene>
    <name evidence="11" type="primary">LOC115730142</name>
</gene>
<comment type="similarity">
    <text evidence="2">Belongs to the PC-esterase family. TBL subfamily.</text>
</comment>
<dbReference type="Pfam" id="PF14416">
    <property type="entry name" value="PMR5N"/>
    <property type="match status" value="1"/>
</dbReference>